<comment type="caution">
    <text evidence="1">The sequence shown here is derived from an EMBL/GenBank/DDBJ whole genome shotgun (WGS) entry which is preliminary data.</text>
</comment>
<evidence type="ECO:0000313" key="1">
    <source>
        <dbReference type="EMBL" id="GGV29233.1"/>
    </source>
</evidence>
<reference evidence="1" key="1">
    <citation type="journal article" date="2014" name="Int. J. Syst. Evol. Microbiol.">
        <title>Complete genome sequence of Corynebacterium casei LMG S-19264T (=DSM 44701T), isolated from a smear-ripened cheese.</title>
        <authorList>
            <consortium name="US DOE Joint Genome Institute (JGI-PGF)"/>
            <person name="Walter F."/>
            <person name="Albersmeier A."/>
            <person name="Kalinowski J."/>
            <person name="Ruckert C."/>
        </authorList>
    </citation>
    <scope>NUCLEOTIDE SEQUENCE</scope>
    <source>
        <strain evidence="1">JCM 4369</strain>
    </source>
</reference>
<evidence type="ECO:0000313" key="2">
    <source>
        <dbReference type="Proteomes" id="UP000618795"/>
    </source>
</evidence>
<dbReference type="Proteomes" id="UP000618795">
    <property type="component" value="Unassembled WGS sequence"/>
</dbReference>
<reference evidence="1" key="2">
    <citation type="submission" date="2020-09" db="EMBL/GenBank/DDBJ databases">
        <authorList>
            <person name="Sun Q."/>
            <person name="Ohkuma M."/>
        </authorList>
    </citation>
    <scope>NUCLEOTIDE SEQUENCE</scope>
    <source>
        <strain evidence="1">JCM 4369</strain>
    </source>
</reference>
<name>A0A918IK97_9ACTN</name>
<dbReference type="AlphaFoldDB" id="A0A918IK97"/>
<keyword evidence="2" id="KW-1185">Reference proteome</keyword>
<gene>
    <name evidence="1" type="ORF">GCM10010260_82220</name>
</gene>
<proteinExistence type="predicted"/>
<dbReference type="EMBL" id="BMTD01000035">
    <property type="protein sequence ID" value="GGV29233.1"/>
    <property type="molecule type" value="Genomic_DNA"/>
</dbReference>
<organism evidence="1 2">
    <name type="scientific">Streptomyces filipinensis</name>
    <dbReference type="NCBI Taxonomy" id="66887"/>
    <lineage>
        <taxon>Bacteria</taxon>
        <taxon>Bacillati</taxon>
        <taxon>Actinomycetota</taxon>
        <taxon>Actinomycetes</taxon>
        <taxon>Kitasatosporales</taxon>
        <taxon>Streptomycetaceae</taxon>
        <taxon>Streptomyces</taxon>
    </lineage>
</organism>
<protein>
    <submittedName>
        <fullName evidence="1">Uncharacterized protein</fullName>
    </submittedName>
</protein>
<accession>A0A918IK97</accession>
<sequence length="76" mass="8420">MTARPYWQMLSYCPRWEPAGWALASLSPISGTQQDLPGILKCYEAGSPRCGTRLAQGIIHEQSDRLARALGTWPTT</sequence>